<dbReference type="PANTHER" id="PTHR36504">
    <property type="entry name" value="LIPOPOLYSACCHARIDE EXPORT SYSTEM PROTEIN LPTA"/>
    <property type="match status" value="1"/>
</dbReference>
<dbReference type="GO" id="GO:0009279">
    <property type="term" value="C:cell outer membrane"/>
    <property type="evidence" value="ECO:0007669"/>
    <property type="project" value="TreeGrafter"/>
</dbReference>
<dbReference type="GO" id="GO:0030288">
    <property type="term" value="C:outer membrane-bounded periplasmic space"/>
    <property type="evidence" value="ECO:0007669"/>
    <property type="project" value="TreeGrafter"/>
</dbReference>
<name>A0A5E4ZDF4_9BURK</name>
<dbReference type="PANTHER" id="PTHR36504:SF1">
    <property type="entry name" value="LIPOPOLYSACCHARIDE EXPORT SYSTEM PROTEIN LPTA"/>
    <property type="match status" value="1"/>
</dbReference>
<dbReference type="NCBIfam" id="TIGR03002">
    <property type="entry name" value="outer_YhbN_LptA"/>
    <property type="match status" value="1"/>
</dbReference>
<comment type="subcellular location">
    <subcellularLocation>
        <location evidence="4">Periplasm</location>
    </subcellularLocation>
</comment>
<comment type="function">
    <text evidence="4">Involved in the assembly of lipopolysaccharide (LPS). Required for the translocation of LPS from the inner membrane to the outer membrane.</text>
</comment>
<evidence type="ECO:0000256" key="1">
    <source>
        <dbReference type="ARBA" id="ARBA00022448"/>
    </source>
</evidence>
<dbReference type="GO" id="GO:0001530">
    <property type="term" value="F:lipopolysaccharide binding"/>
    <property type="evidence" value="ECO:0007669"/>
    <property type="project" value="InterPro"/>
</dbReference>
<evidence type="ECO:0000256" key="5">
    <source>
        <dbReference type="SAM" id="MobiDB-lite"/>
    </source>
</evidence>
<dbReference type="Pfam" id="PF03968">
    <property type="entry name" value="LptD_N"/>
    <property type="match status" value="1"/>
</dbReference>
<dbReference type="InterPro" id="IPR052037">
    <property type="entry name" value="LPS_export_LptA"/>
</dbReference>
<dbReference type="EMBL" id="CABPRZ010000037">
    <property type="protein sequence ID" value="VVE58707.1"/>
    <property type="molecule type" value="Genomic_DNA"/>
</dbReference>
<evidence type="ECO:0000313" key="7">
    <source>
        <dbReference type="EMBL" id="VVE58707.1"/>
    </source>
</evidence>
<keyword evidence="2" id="KW-0732">Signal</keyword>
<evidence type="ECO:0000259" key="6">
    <source>
        <dbReference type="Pfam" id="PF03968"/>
    </source>
</evidence>
<dbReference type="Gene3D" id="2.60.450.10">
    <property type="entry name" value="Lipopolysaccharide (LPS) transport protein A like domain"/>
    <property type="match status" value="1"/>
</dbReference>
<dbReference type="GO" id="GO:0017089">
    <property type="term" value="F:glycolipid transfer activity"/>
    <property type="evidence" value="ECO:0007669"/>
    <property type="project" value="TreeGrafter"/>
</dbReference>
<feature type="region of interest" description="Disordered" evidence="5">
    <location>
        <begin position="203"/>
        <end position="251"/>
    </location>
</feature>
<reference evidence="7 8" key="1">
    <citation type="submission" date="2019-08" db="EMBL/GenBank/DDBJ databases">
        <authorList>
            <person name="Peeters C."/>
        </authorList>
    </citation>
    <scope>NUCLEOTIDE SEQUENCE [LARGE SCALE GENOMIC DNA]</scope>
    <source>
        <strain evidence="7 8">LMG 30175</strain>
    </source>
</reference>
<keyword evidence="3 4" id="KW-0574">Periplasm</keyword>
<evidence type="ECO:0000256" key="4">
    <source>
        <dbReference type="HAMAP-Rule" id="MF_01914"/>
    </source>
</evidence>
<comment type="subunit">
    <text evidence="4">Component of the lipopolysaccharide transport and assembly complex.</text>
</comment>
<accession>A0A5E4ZDF4</accession>
<protein>
    <recommendedName>
        <fullName evidence="4">Lipopolysaccharide export system protein LptA</fullName>
    </recommendedName>
</protein>
<evidence type="ECO:0000313" key="8">
    <source>
        <dbReference type="Proteomes" id="UP000414233"/>
    </source>
</evidence>
<evidence type="ECO:0000256" key="2">
    <source>
        <dbReference type="ARBA" id="ARBA00022729"/>
    </source>
</evidence>
<feature type="compositionally biased region" description="Polar residues" evidence="5">
    <location>
        <begin position="240"/>
        <end position="251"/>
    </location>
</feature>
<keyword evidence="8" id="KW-1185">Reference proteome</keyword>
<dbReference type="HAMAP" id="MF_01914">
    <property type="entry name" value="LPS_assembly_LptA"/>
    <property type="match status" value="1"/>
</dbReference>
<dbReference type="Proteomes" id="UP000414233">
    <property type="component" value="Unassembled WGS sequence"/>
</dbReference>
<evidence type="ECO:0000256" key="3">
    <source>
        <dbReference type="ARBA" id="ARBA00022764"/>
    </source>
</evidence>
<feature type="compositionally biased region" description="Low complexity" evidence="5">
    <location>
        <begin position="205"/>
        <end position="235"/>
    </location>
</feature>
<keyword evidence="1 4" id="KW-0813">Transport</keyword>
<dbReference type="GO" id="GO:0015920">
    <property type="term" value="P:lipopolysaccharide transport"/>
    <property type="evidence" value="ECO:0007669"/>
    <property type="project" value="UniProtKB-UniRule"/>
</dbReference>
<proteinExistence type="inferred from homology"/>
<organism evidence="7 8">
    <name type="scientific">Pandoraea terrae</name>
    <dbReference type="NCBI Taxonomy" id="1537710"/>
    <lineage>
        <taxon>Bacteria</taxon>
        <taxon>Pseudomonadati</taxon>
        <taxon>Pseudomonadota</taxon>
        <taxon>Betaproteobacteria</taxon>
        <taxon>Burkholderiales</taxon>
        <taxon>Burkholderiaceae</taxon>
        <taxon>Pandoraea</taxon>
    </lineage>
</organism>
<dbReference type="InterPro" id="IPR014340">
    <property type="entry name" value="LptA"/>
</dbReference>
<gene>
    <name evidence="4 7" type="primary">lptA</name>
    <name evidence="7" type="ORF">PTE30175_05286</name>
</gene>
<comment type="similarity">
    <text evidence="4">Belongs to the LptA family.</text>
</comment>
<dbReference type="GO" id="GO:0043165">
    <property type="term" value="P:Gram-negative-bacterium-type cell outer membrane assembly"/>
    <property type="evidence" value="ECO:0007669"/>
    <property type="project" value="UniProtKB-UniRule"/>
</dbReference>
<sequence length="251" mass="26696">MTDRPFLRPVPAVRFGTFGPLGPLGPFSRILATLGLLCAMIAPAAHAEHADRDKPLNIESDRMTYDDLKQVNIFTGNVTMTKGTILLKAERVEVTQDPEGYQYATAFARAGGLAYMRQKRDGVDEYIDGWGEKINYNGKTEVATLTTRAVLKRLAGGTKVLDEVHGSVIVYDTYNEVYTANGGSDQVNPNNPKGRVRATLAPRNAAQPLAGSSAPASAKPAGNASGAAAAPAPSADGMQLNPSNRIGNPRE</sequence>
<feature type="domain" description="Organic solvent tolerance-like N-terminal" evidence="6">
    <location>
        <begin position="57"/>
        <end position="175"/>
    </location>
</feature>
<dbReference type="InterPro" id="IPR005653">
    <property type="entry name" value="OstA-like_N"/>
</dbReference>
<dbReference type="AlphaFoldDB" id="A0A5E4ZDF4"/>